<feature type="compositionally biased region" description="Basic and acidic residues" evidence="2">
    <location>
        <begin position="469"/>
        <end position="491"/>
    </location>
</feature>
<feature type="compositionally biased region" description="Basic and acidic residues" evidence="2">
    <location>
        <begin position="1098"/>
        <end position="1118"/>
    </location>
</feature>
<feature type="compositionally biased region" description="Basic and acidic residues" evidence="2">
    <location>
        <begin position="886"/>
        <end position="899"/>
    </location>
</feature>
<reference evidence="4" key="1">
    <citation type="submission" date="2024-02" db="UniProtKB">
        <authorList>
            <consortium name="WormBaseParasite"/>
        </authorList>
    </citation>
    <scope>IDENTIFICATION</scope>
</reference>
<evidence type="ECO:0000256" key="1">
    <source>
        <dbReference type="SAM" id="Coils"/>
    </source>
</evidence>
<organism evidence="3 4">
    <name type="scientific">Mesorhabditis belari</name>
    <dbReference type="NCBI Taxonomy" id="2138241"/>
    <lineage>
        <taxon>Eukaryota</taxon>
        <taxon>Metazoa</taxon>
        <taxon>Ecdysozoa</taxon>
        <taxon>Nematoda</taxon>
        <taxon>Chromadorea</taxon>
        <taxon>Rhabditida</taxon>
        <taxon>Rhabditina</taxon>
        <taxon>Rhabditomorpha</taxon>
        <taxon>Rhabditoidea</taxon>
        <taxon>Rhabditidae</taxon>
        <taxon>Mesorhabditinae</taxon>
        <taxon>Mesorhabditis</taxon>
    </lineage>
</organism>
<feature type="compositionally biased region" description="Basic and acidic residues" evidence="2">
    <location>
        <begin position="128"/>
        <end position="151"/>
    </location>
</feature>
<dbReference type="InterPro" id="IPR027962">
    <property type="entry name" value="ERICH3"/>
</dbReference>
<proteinExistence type="predicted"/>
<feature type="compositionally biased region" description="Basic and acidic residues" evidence="2">
    <location>
        <begin position="1218"/>
        <end position="1228"/>
    </location>
</feature>
<feature type="compositionally biased region" description="Basic and acidic residues" evidence="2">
    <location>
        <begin position="373"/>
        <end position="388"/>
    </location>
</feature>
<evidence type="ECO:0000256" key="2">
    <source>
        <dbReference type="SAM" id="MobiDB-lite"/>
    </source>
</evidence>
<dbReference type="PANTHER" id="PTHR23034">
    <property type="entry name" value="GLUTAMATE-RICH PROTEIN 3"/>
    <property type="match status" value="1"/>
</dbReference>
<feature type="compositionally biased region" description="Basic and acidic residues" evidence="2">
    <location>
        <begin position="998"/>
        <end position="1039"/>
    </location>
</feature>
<feature type="compositionally biased region" description="Basic and acidic residues" evidence="2">
    <location>
        <begin position="917"/>
        <end position="981"/>
    </location>
</feature>
<evidence type="ECO:0000313" key="4">
    <source>
        <dbReference type="WBParaSite" id="MBELARI_LOCUS7600.1"/>
    </source>
</evidence>
<feature type="compositionally biased region" description="Basic and acidic residues" evidence="2">
    <location>
        <begin position="752"/>
        <end position="776"/>
    </location>
</feature>
<feature type="compositionally biased region" description="Low complexity" evidence="2">
    <location>
        <begin position="284"/>
        <end position="298"/>
    </location>
</feature>
<feature type="compositionally biased region" description="Basic and acidic residues" evidence="2">
    <location>
        <begin position="1271"/>
        <end position="1293"/>
    </location>
</feature>
<feature type="compositionally biased region" description="Basic and acidic residues" evidence="2">
    <location>
        <begin position="509"/>
        <end position="538"/>
    </location>
</feature>
<protein>
    <submittedName>
        <fullName evidence="4">Uncharacterized protein</fullName>
    </submittedName>
</protein>
<feature type="compositionally biased region" description="Basic and acidic residues" evidence="2">
    <location>
        <begin position="622"/>
        <end position="743"/>
    </location>
</feature>
<feature type="compositionally biased region" description="Basic and acidic residues" evidence="2">
    <location>
        <begin position="784"/>
        <end position="821"/>
    </location>
</feature>
<feature type="region of interest" description="Disordered" evidence="2">
    <location>
        <begin position="352"/>
        <end position="430"/>
    </location>
</feature>
<keyword evidence="3" id="KW-1185">Reference proteome</keyword>
<sequence>MAESLLENYNPLYDVHLRQYFALPHMQKHLRRMGLIDSNGKMRDGQDAVYARHNMMMDMMLKNREQQLLKLAELQKKLDAAEKVEIYRRIRSGQSPESFRRTKASRSLSRGRPRENSGSRQRRFSNSLDDKELIQKIETKDEPEKINEKDPYARLSAKASKYRYLHKLDDKTLVDYQEQLKRELDRLERFREVSFGVHSVARHPPSSAQSWFFRRRSLPSLTQSLPTAALHEPLRSVNSLRGRKANASPRRQANDSCPPTVRQRRTSNSANPRLPPIQRKHVSKSAAAAPTAKTSAKPLKLPPAQPRSAPKPSTKARSSSNTKTIKREKLPALEAIGVGIGVASAAALTRKSEPKPKLESLSGAPLASPVTAESEHSEEPTTEDEHCAFYDNGYTVRPESNATNGTSETGGADETDDRRSTGKEHQKRWKLKKMLRHRDLLRLWKEFMNPEGTDKSPTPVASPVASPVHHIEEHHYDEREAEGEPHDEEHHSVHKRVLNEEDYPQENQEQEHVPEEFEAHHELARSPEHRESPIERHSPGSPVQDQEVPRSPVEHQDHMHRSRESSVQHHDAFEAHQASRSPVEHESPVQHHHEVPRSPVESERRSPIEHHSAESPVQDQAFEAHHEVPRSPVESERRSPIEHHSAESPVQERESPQAFEAHHEVPRSPVESERRSPVEQQDHVSRSRESLVQHHHEVPRSPVESERRSPVEHEQHHEAFESHHEVLRSPDEIEERPAEHEAFELQQPRSPVESEHHDVPQSPIEHESHEHFHESPARSPSAHEAFETHHEIARSPEHYERESPEQSGHHSPAEEHFDQHHSPTRSPVGHGLEEAFEAHHEVPRSPEHQRESPIEHDHHEHYEEHKSREQEEEEFQVQHYSPVARSPEHHHEEEHHHDMINSVHEHHVDHDDIPVHGMEEREPEHPIPDVIDDHHEHERRESPVHHEYNEERESPVHDHHEEHESPVARSPIEHHYEERPASSENAQFYQDEPAGSPVHEEEPIHQEHHDEEPIHQEHHDEEPIHHHEDEHVNLHHQEDPINESIVESHSYSPVEQPHLEVEPEVAFNEESQEHGTHQLQEDIGDHMKPASPLTPNSPDRRSSGFEQHHDHQPMIDDVRKSPMEIDYERHEEDNHDHHHLNDQHEIREEHISPMSQGNDEESYHSHHNVGHGIGLGVPEILETAASERGVGSEDNLSTDSMIIHQENEEKEEEGPIGDQDHLETHAEEIEGSSDENGNNENETHKQYPDGTQVFEHDYEDENGAQVHKKIVHSEHSDDNGHYYSHHEQSEVHTRLIHAGSKTPGSENAPAPDSPRMSPTVEQSTL</sequence>
<keyword evidence="1" id="KW-0175">Coiled coil</keyword>
<feature type="region of interest" description="Disordered" evidence="2">
    <location>
        <begin position="449"/>
        <end position="899"/>
    </location>
</feature>
<feature type="compositionally biased region" description="Low complexity" evidence="2">
    <location>
        <begin position="456"/>
        <end position="468"/>
    </location>
</feature>
<dbReference type="Proteomes" id="UP000887575">
    <property type="component" value="Unassembled WGS sequence"/>
</dbReference>
<feature type="compositionally biased region" description="Basic and acidic residues" evidence="2">
    <location>
        <begin position="831"/>
        <end position="869"/>
    </location>
</feature>
<feature type="coiled-coil region" evidence="1">
    <location>
        <begin position="57"/>
        <end position="84"/>
    </location>
</feature>
<feature type="compositionally biased region" description="Basic and acidic residues" evidence="2">
    <location>
        <begin position="552"/>
        <end position="574"/>
    </location>
</feature>
<dbReference type="WBParaSite" id="MBELARI_LOCUS7600.1">
    <property type="protein sequence ID" value="MBELARI_LOCUS7600.1"/>
    <property type="gene ID" value="MBELARI_LOCUS7600"/>
</dbReference>
<feature type="compositionally biased region" description="Polar residues" evidence="2">
    <location>
        <begin position="398"/>
        <end position="409"/>
    </location>
</feature>
<accession>A0AAF3FPN5</accession>
<evidence type="ECO:0000313" key="3">
    <source>
        <dbReference type="Proteomes" id="UP000887575"/>
    </source>
</evidence>
<name>A0AAF3FPN5_9BILA</name>
<feature type="compositionally biased region" description="Polar residues" evidence="2">
    <location>
        <begin position="118"/>
        <end position="127"/>
    </location>
</feature>
<feature type="region of interest" description="Disordered" evidence="2">
    <location>
        <begin position="917"/>
        <end position="1118"/>
    </location>
</feature>
<dbReference type="PANTHER" id="PTHR23034:SF2">
    <property type="entry name" value="GLUTAMATE-RICH PROTEIN 3"/>
    <property type="match status" value="1"/>
</dbReference>
<feature type="compositionally biased region" description="Basic and acidic residues" evidence="2">
    <location>
        <begin position="582"/>
        <end position="613"/>
    </location>
</feature>
<feature type="region of interest" description="Disordered" evidence="2">
    <location>
        <begin position="1207"/>
        <end position="1325"/>
    </location>
</feature>
<feature type="region of interest" description="Disordered" evidence="2">
    <location>
        <begin position="232"/>
        <end position="328"/>
    </location>
</feature>
<feature type="region of interest" description="Disordered" evidence="2">
    <location>
        <begin position="95"/>
        <end position="151"/>
    </location>
</feature>
<feature type="compositionally biased region" description="Basic and acidic residues" evidence="2">
    <location>
        <begin position="1071"/>
        <end position="1088"/>
    </location>
</feature>